<name>A0A915D9K4_9BILA</name>
<keyword evidence="1" id="KW-0472">Membrane</keyword>
<dbReference type="WBParaSite" id="jg16869">
    <property type="protein sequence ID" value="jg16869"/>
    <property type="gene ID" value="jg16869"/>
</dbReference>
<keyword evidence="1" id="KW-0812">Transmembrane</keyword>
<evidence type="ECO:0000256" key="1">
    <source>
        <dbReference type="SAM" id="Phobius"/>
    </source>
</evidence>
<evidence type="ECO:0000313" key="2">
    <source>
        <dbReference type="Proteomes" id="UP000887574"/>
    </source>
</evidence>
<dbReference type="Proteomes" id="UP000887574">
    <property type="component" value="Unplaced"/>
</dbReference>
<feature type="transmembrane region" description="Helical" evidence="1">
    <location>
        <begin position="62"/>
        <end position="83"/>
    </location>
</feature>
<dbReference type="AlphaFoldDB" id="A0A915D9K4"/>
<keyword evidence="2" id="KW-1185">Reference proteome</keyword>
<evidence type="ECO:0000313" key="3">
    <source>
        <dbReference type="WBParaSite" id="jg16869"/>
    </source>
</evidence>
<reference evidence="3" key="1">
    <citation type="submission" date="2022-11" db="UniProtKB">
        <authorList>
            <consortium name="WormBaseParasite"/>
        </authorList>
    </citation>
    <scope>IDENTIFICATION</scope>
</reference>
<proteinExistence type="predicted"/>
<organism evidence="2 3">
    <name type="scientific">Ditylenchus dipsaci</name>
    <dbReference type="NCBI Taxonomy" id="166011"/>
    <lineage>
        <taxon>Eukaryota</taxon>
        <taxon>Metazoa</taxon>
        <taxon>Ecdysozoa</taxon>
        <taxon>Nematoda</taxon>
        <taxon>Chromadorea</taxon>
        <taxon>Rhabditida</taxon>
        <taxon>Tylenchina</taxon>
        <taxon>Tylenchomorpha</taxon>
        <taxon>Sphaerularioidea</taxon>
        <taxon>Anguinidae</taxon>
        <taxon>Anguininae</taxon>
        <taxon>Ditylenchus</taxon>
    </lineage>
</organism>
<keyword evidence="1" id="KW-1133">Transmembrane helix</keyword>
<accession>A0A915D9K4</accession>
<sequence>MQHPDDVQLSAETINNLDIAHIEHSDGFRSGMRAWNRTVQFGWQILCIGEPKVYKVKWNTQCLFLLSGMAFTQAISLFSHYSFVYFCGNLIFRVYPIDKRPAWFSMLWSFIRMRGFESMACGFLLLNFSDTIRLWLTCASGCT</sequence>
<protein>
    <submittedName>
        <fullName evidence="3">Uncharacterized protein</fullName>
    </submittedName>
</protein>